<accession>A0A2J6X6S2</accession>
<comment type="caution">
    <text evidence="2">The sequence shown here is derived from an EMBL/GenBank/DDBJ whole genome shotgun (WGS) entry which is preliminary data.</text>
</comment>
<dbReference type="Pfam" id="PF22725">
    <property type="entry name" value="GFO_IDH_MocA_C3"/>
    <property type="match status" value="1"/>
</dbReference>
<protein>
    <recommendedName>
        <fullName evidence="1">GFO/IDH/MocA-like oxidoreductase domain-containing protein</fullName>
    </recommendedName>
</protein>
<name>A0A2J6X6S2_9BACT</name>
<dbReference type="Gene3D" id="3.30.360.10">
    <property type="entry name" value="Dihydrodipicolinate Reductase, domain 2"/>
    <property type="match status" value="1"/>
</dbReference>
<gene>
    <name evidence="2" type="ORF">C0175_03335</name>
</gene>
<dbReference type="EMBL" id="PNIX01000193">
    <property type="protein sequence ID" value="PMP82591.1"/>
    <property type="molecule type" value="Genomic_DNA"/>
</dbReference>
<organism evidence="2 3">
    <name type="scientific">Caldisericum exile</name>
    <dbReference type="NCBI Taxonomy" id="693075"/>
    <lineage>
        <taxon>Bacteria</taxon>
        <taxon>Pseudomonadati</taxon>
        <taxon>Caldisericota/Cryosericota group</taxon>
        <taxon>Caldisericota</taxon>
        <taxon>Caldisericia</taxon>
        <taxon>Caldisericales</taxon>
        <taxon>Caldisericaceae</taxon>
        <taxon>Caldisericum</taxon>
    </lineage>
</organism>
<evidence type="ECO:0000313" key="3">
    <source>
        <dbReference type="Proteomes" id="UP000236910"/>
    </source>
</evidence>
<dbReference type="Proteomes" id="UP000236910">
    <property type="component" value="Unassembled WGS sequence"/>
</dbReference>
<evidence type="ECO:0000313" key="2">
    <source>
        <dbReference type="EMBL" id="PMP82591.1"/>
    </source>
</evidence>
<proteinExistence type="predicted"/>
<reference evidence="2 3" key="1">
    <citation type="submission" date="2018-01" db="EMBL/GenBank/DDBJ databases">
        <title>Metagenomic assembled genomes from two thermal pools in the Uzon Caldera, Kamchatka, Russia.</title>
        <authorList>
            <person name="Wilkins L."/>
            <person name="Ettinger C."/>
        </authorList>
    </citation>
    <scope>NUCLEOTIDE SEQUENCE [LARGE SCALE GENOMIC DNA]</scope>
    <source>
        <strain evidence="2">ARK-10</strain>
    </source>
</reference>
<dbReference type="AlphaFoldDB" id="A0A2J6X6S2"/>
<dbReference type="InterPro" id="IPR055170">
    <property type="entry name" value="GFO_IDH_MocA-like_dom"/>
</dbReference>
<evidence type="ECO:0000259" key="1">
    <source>
        <dbReference type="Pfam" id="PF22725"/>
    </source>
</evidence>
<dbReference type="SUPFAM" id="SSF55347">
    <property type="entry name" value="Glyceraldehyde-3-phosphate dehydrogenase-like, C-terminal domain"/>
    <property type="match status" value="1"/>
</dbReference>
<feature type="domain" description="GFO/IDH/MocA-like oxidoreductase" evidence="1">
    <location>
        <begin position="5"/>
        <end position="52"/>
    </location>
</feature>
<sequence length="120" mass="13449">MIYNIPVEDSGLLIMKLSNGVFMTLDCSWSRPKAHPYWGDVTLRIIGTAGTLYINIFGTRIEVYSNEKGVHWENFGDDLDEYLIEEFVKVVKNGKVPFTGGEDGLATLKVVLKAYKSGKD</sequence>